<evidence type="ECO:0000313" key="3">
    <source>
        <dbReference type="EMBL" id="GIH18835.1"/>
    </source>
</evidence>
<keyword evidence="2" id="KW-0472">Membrane</keyword>
<dbReference type="Proteomes" id="UP000642748">
    <property type="component" value="Unassembled WGS sequence"/>
</dbReference>
<feature type="region of interest" description="Disordered" evidence="1">
    <location>
        <begin position="1"/>
        <end position="25"/>
    </location>
</feature>
<gene>
    <name evidence="3" type="ORF">Raf01_70070</name>
</gene>
<dbReference type="AlphaFoldDB" id="A0A8J3VU42"/>
<sequence length="71" mass="7495">MRRTGPAAPNVRMTHPGPPERPLRRGRTNSLTWILSVVGIAFGIVFAVAGLALVGFAVAFVAAMNSYGSNK</sequence>
<evidence type="ECO:0000256" key="1">
    <source>
        <dbReference type="SAM" id="MobiDB-lite"/>
    </source>
</evidence>
<evidence type="ECO:0000313" key="4">
    <source>
        <dbReference type="Proteomes" id="UP000642748"/>
    </source>
</evidence>
<keyword evidence="4" id="KW-1185">Reference proteome</keyword>
<organism evidence="3 4">
    <name type="scientific">Rugosimonospora africana</name>
    <dbReference type="NCBI Taxonomy" id="556532"/>
    <lineage>
        <taxon>Bacteria</taxon>
        <taxon>Bacillati</taxon>
        <taxon>Actinomycetota</taxon>
        <taxon>Actinomycetes</taxon>
        <taxon>Micromonosporales</taxon>
        <taxon>Micromonosporaceae</taxon>
        <taxon>Rugosimonospora</taxon>
    </lineage>
</organism>
<dbReference type="EMBL" id="BONZ01000073">
    <property type="protein sequence ID" value="GIH18835.1"/>
    <property type="molecule type" value="Genomic_DNA"/>
</dbReference>
<evidence type="ECO:0000256" key="2">
    <source>
        <dbReference type="SAM" id="Phobius"/>
    </source>
</evidence>
<keyword evidence="2" id="KW-0812">Transmembrane</keyword>
<feature type="transmembrane region" description="Helical" evidence="2">
    <location>
        <begin position="31"/>
        <end position="64"/>
    </location>
</feature>
<keyword evidence="2" id="KW-1133">Transmembrane helix</keyword>
<reference evidence="3" key="1">
    <citation type="submission" date="2021-01" db="EMBL/GenBank/DDBJ databases">
        <title>Whole genome shotgun sequence of Rugosimonospora africana NBRC 104875.</title>
        <authorList>
            <person name="Komaki H."/>
            <person name="Tamura T."/>
        </authorList>
    </citation>
    <scope>NUCLEOTIDE SEQUENCE</scope>
    <source>
        <strain evidence="3">NBRC 104875</strain>
    </source>
</reference>
<protein>
    <submittedName>
        <fullName evidence="3">Uncharacterized protein</fullName>
    </submittedName>
</protein>
<comment type="caution">
    <text evidence="3">The sequence shown here is derived from an EMBL/GenBank/DDBJ whole genome shotgun (WGS) entry which is preliminary data.</text>
</comment>
<proteinExistence type="predicted"/>
<accession>A0A8J3VU42</accession>
<name>A0A8J3VU42_9ACTN</name>